<reference evidence="2" key="1">
    <citation type="submission" date="2023-08" db="EMBL/GenBank/DDBJ databases">
        <title>A de novo genome assembly of Solanum verrucosum Schlechtendal, a Mexican diploid species geographically isolated from the other diploid A-genome species in potato relatives.</title>
        <authorList>
            <person name="Hosaka K."/>
        </authorList>
    </citation>
    <scope>NUCLEOTIDE SEQUENCE</scope>
    <source>
        <tissue evidence="2">Young leaves</tissue>
    </source>
</reference>
<proteinExistence type="predicted"/>
<protein>
    <submittedName>
        <fullName evidence="2">Uncharacterized protein</fullName>
    </submittedName>
</protein>
<dbReference type="AlphaFoldDB" id="A0AAF0ZV52"/>
<feature type="region of interest" description="Disordered" evidence="1">
    <location>
        <begin position="95"/>
        <end position="136"/>
    </location>
</feature>
<name>A0AAF0ZV52_SOLVR</name>
<keyword evidence="3" id="KW-1185">Reference proteome</keyword>
<organism evidence="2 3">
    <name type="scientific">Solanum verrucosum</name>
    <dbReference type="NCBI Taxonomy" id="315347"/>
    <lineage>
        <taxon>Eukaryota</taxon>
        <taxon>Viridiplantae</taxon>
        <taxon>Streptophyta</taxon>
        <taxon>Embryophyta</taxon>
        <taxon>Tracheophyta</taxon>
        <taxon>Spermatophyta</taxon>
        <taxon>Magnoliopsida</taxon>
        <taxon>eudicotyledons</taxon>
        <taxon>Gunneridae</taxon>
        <taxon>Pentapetalae</taxon>
        <taxon>asterids</taxon>
        <taxon>lamiids</taxon>
        <taxon>Solanales</taxon>
        <taxon>Solanaceae</taxon>
        <taxon>Solanoideae</taxon>
        <taxon>Solaneae</taxon>
        <taxon>Solanum</taxon>
    </lineage>
</organism>
<evidence type="ECO:0000313" key="2">
    <source>
        <dbReference type="EMBL" id="WMV50883.1"/>
    </source>
</evidence>
<feature type="compositionally biased region" description="Basic and acidic residues" evidence="1">
    <location>
        <begin position="105"/>
        <end position="123"/>
    </location>
</feature>
<evidence type="ECO:0000313" key="3">
    <source>
        <dbReference type="Proteomes" id="UP001234989"/>
    </source>
</evidence>
<dbReference type="Proteomes" id="UP001234989">
    <property type="component" value="Chromosome 10"/>
</dbReference>
<gene>
    <name evidence="2" type="ORF">MTR67_044268</name>
</gene>
<dbReference type="EMBL" id="CP133621">
    <property type="protein sequence ID" value="WMV50883.1"/>
    <property type="molecule type" value="Genomic_DNA"/>
</dbReference>
<evidence type="ECO:0000256" key="1">
    <source>
        <dbReference type="SAM" id="MobiDB-lite"/>
    </source>
</evidence>
<accession>A0AAF0ZV52</accession>
<sequence>MSFLVATHMTGFCVVCTIRQLVDHSMSDVFDYNLPKKMFSHLRDSLGSRRSCFGRAGIHYVLCKERHSVVFRIYSNPQTLVNLVIPSTSSCTPNNHASDFGEFNHAADETSPKPEPNKIKDNESNEIVSTPLVYQG</sequence>